<dbReference type="RefSeq" id="WP_213410692.1">
    <property type="nucleotide sequence ID" value="NZ_BOVK01000012.1"/>
</dbReference>
<dbReference type="EMBL" id="BOVK01000012">
    <property type="protein sequence ID" value="GIQ68073.1"/>
    <property type="molecule type" value="Genomic_DNA"/>
</dbReference>
<feature type="compositionally biased region" description="Basic and acidic residues" evidence="1">
    <location>
        <begin position="1"/>
        <end position="16"/>
    </location>
</feature>
<protein>
    <submittedName>
        <fullName evidence="2">Uncharacterized protein</fullName>
    </submittedName>
</protein>
<accession>A0A8J4H3W8</accession>
<evidence type="ECO:0000256" key="1">
    <source>
        <dbReference type="SAM" id="MobiDB-lite"/>
    </source>
</evidence>
<keyword evidence="3" id="KW-1185">Reference proteome</keyword>
<name>A0A8J4H3W8_9BACL</name>
<comment type="caution">
    <text evidence="2">The sequence shown here is derived from an EMBL/GenBank/DDBJ whole genome shotgun (WGS) entry which is preliminary data.</text>
</comment>
<feature type="region of interest" description="Disordered" evidence="1">
    <location>
        <begin position="75"/>
        <end position="96"/>
    </location>
</feature>
<evidence type="ECO:0000313" key="3">
    <source>
        <dbReference type="Proteomes" id="UP000677918"/>
    </source>
</evidence>
<gene>
    <name evidence="2" type="ORF">XYCOK13_08970</name>
</gene>
<feature type="region of interest" description="Disordered" evidence="1">
    <location>
        <begin position="1"/>
        <end position="41"/>
    </location>
</feature>
<sequence length="96" mass="11236">MARNDEEQHSRSKQADVEQELFERLTAGEMEERNKEEQATAILPPKYEVRIQADCEPVAEETKLYRTMARELDDRYDKYMKEDAPSPSSRQPGKSE</sequence>
<evidence type="ECO:0000313" key="2">
    <source>
        <dbReference type="EMBL" id="GIQ68073.1"/>
    </source>
</evidence>
<proteinExistence type="predicted"/>
<feature type="compositionally biased region" description="Polar residues" evidence="1">
    <location>
        <begin position="86"/>
        <end position="96"/>
    </location>
</feature>
<feature type="compositionally biased region" description="Basic and acidic residues" evidence="1">
    <location>
        <begin position="75"/>
        <end position="84"/>
    </location>
</feature>
<dbReference type="Proteomes" id="UP000677918">
    <property type="component" value="Unassembled WGS sequence"/>
</dbReference>
<dbReference type="AlphaFoldDB" id="A0A8J4H3W8"/>
<organism evidence="2 3">
    <name type="scientific">Xylanibacillus composti</name>
    <dbReference type="NCBI Taxonomy" id="1572762"/>
    <lineage>
        <taxon>Bacteria</taxon>
        <taxon>Bacillati</taxon>
        <taxon>Bacillota</taxon>
        <taxon>Bacilli</taxon>
        <taxon>Bacillales</taxon>
        <taxon>Paenibacillaceae</taxon>
        <taxon>Xylanibacillus</taxon>
    </lineage>
</organism>
<reference evidence="2" key="1">
    <citation type="submission" date="2021-04" db="EMBL/GenBank/DDBJ databases">
        <title>Draft genome sequence of Xylanibacillus composti strain K13.</title>
        <authorList>
            <person name="Uke A."/>
            <person name="Chhe C."/>
            <person name="Baramee S."/>
            <person name="Kosugi A."/>
        </authorList>
    </citation>
    <scope>NUCLEOTIDE SEQUENCE</scope>
    <source>
        <strain evidence="2">K13</strain>
    </source>
</reference>